<comment type="caution">
    <text evidence="2">The sequence shown here is derived from an EMBL/GenBank/DDBJ whole genome shotgun (WGS) entry which is preliminary data.</text>
</comment>
<evidence type="ECO:0000313" key="3">
    <source>
        <dbReference type="Proteomes" id="UP001642540"/>
    </source>
</evidence>
<protein>
    <recommendedName>
        <fullName evidence="4">Odorant receptor</fullName>
    </recommendedName>
</protein>
<keyword evidence="3" id="KW-1185">Reference proteome</keyword>
<evidence type="ECO:0008006" key="4">
    <source>
        <dbReference type="Google" id="ProtNLM"/>
    </source>
</evidence>
<keyword evidence="1" id="KW-0812">Transmembrane</keyword>
<proteinExistence type="predicted"/>
<feature type="transmembrane region" description="Helical" evidence="1">
    <location>
        <begin position="151"/>
        <end position="179"/>
    </location>
</feature>
<dbReference type="EMBL" id="CAXLJM020000019">
    <property type="protein sequence ID" value="CAL8085293.1"/>
    <property type="molecule type" value="Genomic_DNA"/>
</dbReference>
<name>A0ABP1Q111_9HEXA</name>
<dbReference type="Proteomes" id="UP001642540">
    <property type="component" value="Unassembled WGS sequence"/>
</dbReference>
<gene>
    <name evidence="2" type="ORF">ODALV1_LOCUS6065</name>
</gene>
<evidence type="ECO:0000256" key="1">
    <source>
        <dbReference type="SAM" id="Phobius"/>
    </source>
</evidence>
<reference evidence="2 3" key="1">
    <citation type="submission" date="2024-08" db="EMBL/GenBank/DDBJ databases">
        <authorList>
            <person name="Cucini C."/>
            <person name="Frati F."/>
        </authorList>
    </citation>
    <scope>NUCLEOTIDE SEQUENCE [LARGE SCALE GENOMIC DNA]</scope>
</reference>
<keyword evidence="1" id="KW-1133">Transmembrane helix</keyword>
<feature type="transmembrane region" description="Helical" evidence="1">
    <location>
        <begin position="57"/>
        <end position="79"/>
    </location>
</feature>
<accession>A0ABP1Q111</accession>
<keyword evidence="1" id="KW-0472">Membrane</keyword>
<feature type="transmembrane region" description="Helical" evidence="1">
    <location>
        <begin position="268"/>
        <end position="292"/>
    </location>
</feature>
<feature type="transmembrane region" description="Helical" evidence="1">
    <location>
        <begin position="312"/>
        <end position="332"/>
    </location>
</feature>
<evidence type="ECO:0000313" key="2">
    <source>
        <dbReference type="EMBL" id="CAL8085293.1"/>
    </source>
</evidence>
<organism evidence="2 3">
    <name type="scientific">Orchesella dallaii</name>
    <dbReference type="NCBI Taxonomy" id="48710"/>
    <lineage>
        <taxon>Eukaryota</taxon>
        <taxon>Metazoa</taxon>
        <taxon>Ecdysozoa</taxon>
        <taxon>Arthropoda</taxon>
        <taxon>Hexapoda</taxon>
        <taxon>Collembola</taxon>
        <taxon>Entomobryomorpha</taxon>
        <taxon>Entomobryoidea</taxon>
        <taxon>Orchesellidae</taxon>
        <taxon>Orchesellinae</taxon>
        <taxon>Orchesella</taxon>
    </lineage>
</organism>
<sequence length="411" mass="47843">MEQIKDTDFMLSNYMLKLVTYSLKLTGTLGFCPLQVDHIQGKITVNTWRWARTLHNFLWLVCYALIVLPAHVVELYQSGTGAQTFRSNSAVIYHFSAMILCYLFTMSLGIFVLRPLSIAQTFNSIYKYVETFPEKYISTYNRHKEKKKMKLFELCITGFTISVFFTVILIIIHCIAYPTSSAYPAYRVDAASPFATIPVYILSCAWFSISGLCYCGVANLLTVHLLLYFFYIFPIIRSELRRGCPHYKTLELLRDPYHLEVNYRALQLLIAAFNIEIGVILLPIQAFIVLTILLSNASLTFQWEIFEVKTKIFLITLSIVFLVGWSLFLWIAGQQYRECKKTVASWKLESWNKKEDRMYMKRVKLACMTISFGDGQRFIIRPTRVLQFINCVNRNTFKAFAVYKKMFGYRE</sequence>
<feature type="transmembrane region" description="Helical" evidence="1">
    <location>
        <begin position="199"/>
        <end position="232"/>
    </location>
</feature>
<feature type="transmembrane region" description="Helical" evidence="1">
    <location>
        <begin position="91"/>
        <end position="113"/>
    </location>
</feature>